<dbReference type="Proteomes" id="UP000094336">
    <property type="component" value="Unassembled WGS sequence"/>
</dbReference>
<name>A0A1E3QZ34_9ASCO</name>
<dbReference type="RefSeq" id="XP_018987675.1">
    <property type="nucleotide sequence ID" value="XM_019127381.1"/>
</dbReference>
<dbReference type="EMBL" id="KV454426">
    <property type="protein sequence ID" value="ODQ82347.1"/>
    <property type="molecule type" value="Genomic_DNA"/>
</dbReference>
<protein>
    <submittedName>
        <fullName evidence="1">Uncharacterized protein</fullName>
    </submittedName>
</protein>
<dbReference type="AlphaFoldDB" id="A0A1E3QZ34"/>
<sequence length="70" mass="7919">MTSGYMLRITVIRWVRRQTAGLRMYPLCLFTQAEKGSGACWAGESSAPKYTSFSYCDISSINLIRYNALL</sequence>
<organism evidence="1 2">
    <name type="scientific">Babjeviella inositovora NRRL Y-12698</name>
    <dbReference type="NCBI Taxonomy" id="984486"/>
    <lineage>
        <taxon>Eukaryota</taxon>
        <taxon>Fungi</taxon>
        <taxon>Dikarya</taxon>
        <taxon>Ascomycota</taxon>
        <taxon>Saccharomycotina</taxon>
        <taxon>Pichiomycetes</taxon>
        <taxon>Serinales incertae sedis</taxon>
        <taxon>Babjeviella</taxon>
    </lineage>
</organism>
<reference evidence="2" key="1">
    <citation type="submission" date="2016-05" db="EMBL/GenBank/DDBJ databases">
        <title>Comparative genomics of biotechnologically important yeasts.</title>
        <authorList>
            <consortium name="DOE Joint Genome Institute"/>
            <person name="Riley R."/>
            <person name="Haridas S."/>
            <person name="Wolfe K.H."/>
            <person name="Lopes M.R."/>
            <person name="Hittinger C.T."/>
            <person name="Goker M."/>
            <person name="Salamov A."/>
            <person name="Wisecaver J."/>
            <person name="Long T.M."/>
            <person name="Aerts A.L."/>
            <person name="Barry K."/>
            <person name="Choi C."/>
            <person name="Clum A."/>
            <person name="Coughlan A.Y."/>
            <person name="Deshpande S."/>
            <person name="Douglass A.P."/>
            <person name="Hanson S.J."/>
            <person name="Klenk H.-P."/>
            <person name="Labutti K."/>
            <person name="Lapidus A."/>
            <person name="Lindquist E."/>
            <person name="Lipzen A."/>
            <person name="Meier-Kolthoff J.P."/>
            <person name="Ohm R.A."/>
            <person name="Otillar R.P."/>
            <person name="Pangilinan J."/>
            <person name="Peng Y."/>
            <person name="Rokas A."/>
            <person name="Rosa C.A."/>
            <person name="Scheuner C."/>
            <person name="Sibirny A.A."/>
            <person name="Slot J.C."/>
            <person name="Stielow J.B."/>
            <person name="Sun H."/>
            <person name="Kurtzman C.P."/>
            <person name="Blackwell M."/>
            <person name="Grigoriev I.V."/>
            <person name="Jeffries T.W."/>
        </authorList>
    </citation>
    <scope>NUCLEOTIDE SEQUENCE [LARGE SCALE GENOMIC DNA]</scope>
    <source>
        <strain evidence="2">NRRL Y-12698</strain>
    </source>
</reference>
<gene>
    <name evidence="1" type="ORF">BABINDRAFT_158964</name>
</gene>
<keyword evidence="2" id="KW-1185">Reference proteome</keyword>
<dbReference type="GeneID" id="30145234"/>
<evidence type="ECO:0000313" key="2">
    <source>
        <dbReference type="Proteomes" id="UP000094336"/>
    </source>
</evidence>
<accession>A0A1E3QZ34</accession>
<evidence type="ECO:0000313" key="1">
    <source>
        <dbReference type="EMBL" id="ODQ82347.1"/>
    </source>
</evidence>
<proteinExistence type="predicted"/>